<keyword evidence="4" id="KW-0675">Receptor</keyword>
<comment type="caution">
    <text evidence="4">The sequence shown here is derived from an EMBL/GenBank/DDBJ whole genome shotgun (WGS) entry which is preliminary data.</text>
</comment>
<evidence type="ECO:0000313" key="4">
    <source>
        <dbReference type="EMBL" id="EQD34850.1"/>
    </source>
</evidence>
<protein>
    <submittedName>
        <fullName evidence="4">TonB-dependent receptor</fullName>
    </submittedName>
</protein>
<gene>
    <name evidence="4" type="ORF">B2A_12638</name>
</gene>
<evidence type="ECO:0000256" key="3">
    <source>
        <dbReference type="ARBA" id="ARBA00023237"/>
    </source>
</evidence>
<keyword evidence="2" id="KW-0472">Membrane</keyword>
<dbReference type="SUPFAM" id="SSF56935">
    <property type="entry name" value="Porins"/>
    <property type="match status" value="1"/>
</dbReference>
<sequence>MRAGFANTETLPAYFQLNLSAAHSFGLPGLGVVHARLAVINALDRVYALRDGSGIGVGAPQYGPRRGYYLGLSKDF</sequence>
<dbReference type="Gene3D" id="2.40.170.20">
    <property type="entry name" value="TonB-dependent receptor, beta-barrel domain"/>
    <property type="match status" value="1"/>
</dbReference>
<reference evidence="4" key="1">
    <citation type="submission" date="2013-08" db="EMBL/GenBank/DDBJ databases">
        <authorList>
            <person name="Mendez C."/>
            <person name="Richter M."/>
            <person name="Ferrer M."/>
            <person name="Sanchez J."/>
        </authorList>
    </citation>
    <scope>NUCLEOTIDE SEQUENCE</scope>
</reference>
<accession>T0ZY39</accession>
<dbReference type="AlphaFoldDB" id="T0ZY39"/>
<comment type="subcellular location">
    <subcellularLocation>
        <location evidence="1">Cell outer membrane</location>
    </subcellularLocation>
</comment>
<evidence type="ECO:0000256" key="1">
    <source>
        <dbReference type="ARBA" id="ARBA00004442"/>
    </source>
</evidence>
<dbReference type="InterPro" id="IPR036942">
    <property type="entry name" value="Beta-barrel_TonB_sf"/>
</dbReference>
<organism evidence="4">
    <name type="scientific">mine drainage metagenome</name>
    <dbReference type="NCBI Taxonomy" id="410659"/>
    <lineage>
        <taxon>unclassified sequences</taxon>
        <taxon>metagenomes</taxon>
        <taxon>ecological metagenomes</taxon>
    </lineage>
</organism>
<keyword evidence="3" id="KW-0998">Cell outer membrane</keyword>
<reference evidence="4" key="2">
    <citation type="journal article" date="2014" name="ISME J.">
        <title>Microbial stratification in low pH oxic and suboxic macroscopic growths along an acid mine drainage.</title>
        <authorList>
            <person name="Mendez-Garcia C."/>
            <person name="Mesa V."/>
            <person name="Sprenger R.R."/>
            <person name="Richter M."/>
            <person name="Diez M.S."/>
            <person name="Solano J."/>
            <person name="Bargiela R."/>
            <person name="Golyshina O.V."/>
            <person name="Manteca A."/>
            <person name="Ramos J.L."/>
            <person name="Gallego J.R."/>
            <person name="Llorente I."/>
            <person name="Martins Dos Santos V.A."/>
            <person name="Jensen O.N."/>
            <person name="Pelaez A.I."/>
            <person name="Sanchez J."/>
            <person name="Ferrer M."/>
        </authorList>
    </citation>
    <scope>NUCLEOTIDE SEQUENCE</scope>
</reference>
<name>T0ZY39_9ZZZZ</name>
<evidence type="ECO:0000256" key="2">
    <source>
        <dbReference type="ARBA" id="ARBA00023136"/>
    </source>
</evidence>
<dbReference type="EMBL" id="AUZZ01009117">
    <property type="protein sequence ID" value="EQD34850.1"/>
    <property type="molecule type" value="Genomic_DNA"/>
</dbReference>
<proteinExistence type="predicted"/>
<dbReference type="GO" id="GO:0009279">
    <property type="term" value="C:cell outer membrane"/>
    <property type="evidence" value="ECO:0007669"/>
    <property type="project" value="UniProtKB-SubCell"/>
</dbReference>